<dbReference type="PANTHER" id="PTHR33908">
    <property type="entry name" value="MANNOSYLTRANSFERASE YKCB-RELATED"/>
    <property type="match status" value="1"/>
</dbReference>
<dbReference type="Pfam" id="PF13231">
    <property type="entry name" value="PMT_2"/>
    <property type="match status" value="1"/>
</dbReference>
<feature type="transmembrane region" description="Helical" evidence="9">
    <location>
        <begin position="358"/>
        <end position="377"/>
    </location>
</feature>
<dbReference type="STRING" id="123899.SAMEA3906487_00606"/>
<dbReference type="GO" id="GO:0005886">
    <property type="term" value="C:plasma membrane"/>
    <property type="evidence" value="ECO:0007669"/>
    <property type="project" value="UniProtKB-SubCell"/>
</dbReference>
<dbReference type="Proteomes" id="UP000076825">
    <property type="component" value="Chromosome 1"/>
</dbReference>
<evidence type="ECO:0000256" key="2">
    <source>
        <dbReference type="ARBA" id="ARBA00022475"/>
    </source>
</evidence>
<dbReference type="AlphaFoldDB" id="A0A157QKF4"/>
<evidence type="ECO:0000256" key="5">
    <source>
        <dbReference type="ARBA" id="ARBA00022692"/>
    </source>
</evidence>
<evidence type="ECO:0000256" key="7">
    <source>
        <dbReference type="ARBA" id="ARBA00023136"/>
    </source>
</evidence>
<keyword evidence="2" id="KW-1003">Cell membrane</keyword>
<reference evidence="11 12" key="1">
    <citation type="submission" date="2016-04" db="EMBL/GenBank/DDBJ databases">
        <authorList>
            <consortium name="Pathogen Informatics"/>
        </authorList>
    </citation>
    <scope>NUCLEOTIDE SEQUENCE [LARGE SCALE GENOMIC DNA]</scope>
    <source>
        <strain evidence="11 12">H044680328</strain>
    </source>
</reference>
<dbReference type="PROSITE" id="PS51257">
    <property type="entry name" value="PROKAR_LIPOPROTEIN"/>
    <property type="match status" value="1"/>
</dbReference>
<dbReference type="PANTHER" id="PTHR33908:SF3">
    <property type="entry name" value="UNDECAPRENYL PHOSPHATE-ALPHA-4-AMINO-4-DEOXY-L-ARABINOSE ARABINOSYL TRANSFERASE"/>
    <property type="match status" value="1"/>
</dbReference>
<name>A0A157QKF4_9BORD</name>
<evidence type="ECO:0000259" key="10">
    <source>
        <dbReference type="Pfam" id="PF13231"/>
    </source>
</evidence>
<dbReference type="EMBL" id="LT546645">
    <property type="protein sequence ID" value="SAI67136.1"/>
    <property type="molecule type" value="Genomic_DNA"/>
</dbReference>
<dbReference type="OrthoDB" id="9775035at2"/>
<feature type="domain" description="Glycosyltransferase RgtA/B/C/D-like" evidence="10">
    <location>
        <begin position="71"/>
        <end position="235"/>
    </location>
</feature>
<dbReference type="GeneID" id="56587986"/>
<evidence type="ECO:0000313" key="11">
    <source>
        <dbReference type="EMBL" id="SAI67136.1"/>
    </source>
</evidence>
<dbReference type="InterPro" id="IPR038731">
    <property type="entry name" value="RgtA/B/C-like"/>
</dbReference>
<feature type="transmembrane region" description="Helical" evidence="9">
    <location>
        <begin position="16"/>
        <end position="35"/>
    </location>
</feature>
<keyword evidence="4 11" id="KW-0808">Transferase</keyword>
<keyword evidence="5 9" id="KW-0812">Transmembrane</keyword>
<keyword evidence="3 11" id="KW-0328">Glycosyltransferase</keyword>
<dbReference type="GO" id="GO:0009103">
    <property type="term" value="P:lipopolysaccharide biosynthetic process"/>
    <property type="evidence" value="ECO:0007669"/>
    <property type="project" value="UniProtKB-ARBA"/>
</dbReference>
<organism evidence="11 12">
    <name type="scientific">Bordetella trematum</name>
    <dbReference type="NCBI Taxonomy" id="123899"/>
    <lineage>
        <taxon>Bacteria</taxon>
        <taxon>Pseudomonadati</taxon>
        <taxon>Pseudomonadota</taxon>
        <taxon>Betaproteobacteria</taxon>
        <taxon>Burkholderiales</taxon>
        <taxon>Alcaligenaceae</taxon>
        <taxon>Bordetella</taxon>
    </lineage>
</organism>
<dbReference type="eggNOG" id="COG1807">
    <property type="taxonomic scope" value="Bacteria"/>
</dbReference>
<keyword evidence="12" id="KW-1185">Reference proteome</keyword>
<keyword evidence="6 9" id="KW-1133">Transmembrane helix</keyword>
<protein>
    <submittedName>
        <fullName evidence="11">4-amino-4-deoxy-l-arabinose lipid A transferase</fullName>
        <ecNumber evidence="11">2.4.2.43</ecNumber>
    </submittedName>
</protein>
<sequence>MKAVALSRAPADAPRLPAWVVLAGIAVWLACLAWARPLTLPDEGRYAGVAWEMLRSDSPMVPLMNGMPYFHKPPLYYWLAQMSFAVFGLNEWAARLPSLLIAWASVAALYAFARRYRGERFALTAAAVLSTMPFFYGGAQFANTDMSVAGLIALCVLAGVHTALCAAAGQPWRRWALTTAAAAGLAVLAKGLIGLVLPGAIVLGWLLLRRDWRGIKALLWPPAIGMFLLVAVPWFAYLQWRYPGFFHYFFIYQQFQRFTLTGFNNVQPFWFYPPVLIGLTLPWSLWLGGALRRSFWRHEDQDGLRGLMLLWLAVIVGFFSIPSSKLIGYVLPALPPLAFLVADLVLPAWEQGRRARVWVSAGVAAALCVTGIAVATLKPRGGNGPLARQVITLMQPGDTTVALHQFPFDLGVYGNLREPVWVVDDWRNPEIPTRDNWRKELYDAAQFEPEVGQGVLVSNEDFNARLCRADTGARFWIWGQPSDQDAYPALRGESALVGDSRRRVWRIEVNDAVRQRVCGQTPTGGSPRKSAPPEQAE</sequence>
<evidence type="ECO:0000256" key="3">
    <source>
        <dbReference type="ARBA" id="ARBA00022676"/>
    </source>
</evidence>
<feature type="transmembrane region" description="Helical" evidence="9">
    <location>
        <begin position="96"/>
        <end position="113"/>
    </location>
</feature>
<evidence type="ECO:0000313" key="12">
    <source>
        <dbReference type="Proteomes" id="UP000076825"/>
    </source>
</evidence>
<accession>A0A157QKF4</accession>
<dbReference type="EC" id="2.4.2.43" evidence="11"/>
<gene>
    <name evidence="11" type="primary">arnT</name>
    <name evidence="11" type="ORF">SAMEA3906487_00606</name>
</gene>
<evidence type="ECO:0000256" key="6">
    <source>
        <dbReference type="ARBA" id="ARBA00022989"/>
    </source>
</evidence>
<dbReference type="RefSeq" id="WP_025515716.1">
    <property type="nucleotide sequence ID" value="NZ_CP016340.1"/>
</dbReference>
<feature type="transmembrane region" description="Helical" evidence="9">
    <location>
        <begin position="303"/>
        <end position="321"/>
    </location>
</feature>
<evidence type="ECO:0000256" key="8">
    <source>
        <dbReference type="SAM" id="MobiDB-lite"/>
    </source>
</evidence>
<feature type="transmembrane region" description="Helical" evidence="9">
    <location>
        <begin position="269"/>
        <end position="291"/>
    </location>
</feature>
<dbReference type="PATRIC" id="fig|123899.6.peg.581"/>
<evidence type="ECO:0000256" key="4">
    <source>
        <dbReference type="ARBA" id="ARBA00022679"/>
    </source>
</evidence>
<comment type="subcellular location">
    <subcellularLocation>
        <location evidence="1">Cell membrane</location>
        <topology evidence="1">Multi-pass membrane protein</topology>
    </subcellularLocation>
</comment>
<evidence type="ECO:0000256" key="1">
    <source>
        <dbReference type="ARBA" id="ARBA00004651"/>
    </source>
</evidence>
<feature type="transmembrane region" description="Helical" evidence="9">
    <location>
        <begin position="327"/>
        <end position="346"/>
    </location>
</feature>
<feature type="transmembrane region" description="Helical" evidence="9">
    <location>
        <begin position="148"/>
        <end position="168"/>
    </location>
</feature>
<feature type="transmembrane region" description="Helical" evidence="9">
    <location>
        <begin position="219"/>
        <end position="238"/>
    </location>
</feature>
<dbReference type="GO" id="GO:0010041">
    <property type="term" value="P:response to iron(III) ion"/>
    <property type="evidence" value="ECO:0007669"/>
    <property type="project" value="TreeGrafter"/>
</dbReference>
<evidence type="ECO:0000256" key="9">
    <source>
        <dbReference type="SAM" id="Phobius"/>
    </source>
</evidence>
<dbReference type="GO" id="GO:0103015">
    <property type="term" value="F:4-amino-4-deoxy-L-arabinose transferase activity"/>
    <property type="evidence" value="ECO:0007669"/>
    <property type="project" value="UniProtKB-EC"/>
</dbReference>
<dbReference type="KEGG" id="btrm:SAMEA390648700606"/>
<keyword evidence="7 9" id="KW-0472">Membrane</keyword>
<dbReference type="InterPro" id="IPR050297">
    <property type="entry name" value="LipidA_mod_glycosyltrf_83"/>
</dbReference>
<feature type="region of interest" description="Disordered" evidence="8">
    <location>
        <begin position="516"/>
        <end position="537"/>
    </location>
</feature>
<feature type="transmembrane region" description="Helical" evidence="9">
    <location>
        <begin position="180"/>
        <end position="207"/>
    </location>
</feature>
<proteinExistence type="predicted"/>